<proteinExistence type="predicted"/>
<comment type="caution">
    <text evidence="1">The sequence shown here is derived from an EMBL/GenBank/DDBJ whole genome shotgun (WGS) entry which is preliminary data.</text>
</comment>
<keyword evidence="2" id="KW-1185">Reference proteome</keyword>
<dbReference type="Proteomes" id="UP000825729">
    <property type="component" value="Unassembled WGS sequence"/>
</dbReference>
<accession>A0AAV7DU72</accession>
<gene>
    <name evidence="1" type="ORF">H6P81_019994</name>
</gene>
<organism evidence="1 2">
    <name type="scientific">Aristolochia fimbriata</name>
    <name type="common">White veined hardy Dutchman's pipe vine</name>
    <dbReference type="NCBI Taxonomy" id="158543"/>
    <lineage>
        <taxon>Eukaryota</taxon>
        <taxon>Viridiplantae</taxon>
        <taxon>Streptophyta</taxon>
        <taxon>Embryophyta</taxon>
        <taxon>Tracheophyta</taxon>
        <taxon>Spermatophyta</taxon>
        <taxon>Magnoliopsida</taxon>
        <taxon>Magnoliidae</taxon>
        <taxon>Piperales</taxon>
        <taxon>Aristolochiaceae</taxon>
        <taxon>Aristolochia</taxon>
    </lineage>
</organism>
<evidence type="ECO:0000313" key="2">
    <source>
        <dbReference type="Proteomes" id="UP000825729"/>
    </source>
</evidence>
<evidence type="ECO:0000313" key="1">
    <source>
        <dbReference type="EMBL" id="KAG9439829.1"/>
    </source>
</evidence>
<protein>
    <submittedName>
        <fullName evidence="1">Uncharacterized protein</fullName>
    </submittedName>
</protein>
<name>A0AAV7DU72_ARIFI</name>
<reference evidence="1 2" key="1">
    <citation type="submission" date="2021-07" db="EMBL/GenBank/DDBJ databases">
        <title>The Aristolochia fimbriata genome: insights into angiosperm evolution, floral development and chemical biosynthesis.</title>
        <authorList>
            <person name="Jiao Y."/>
        </authorList>
    </citation>
    <scope>NUCLEOTIDE SEQUENCE [LARGE SCALE GENOMIC DNA]</scope>
    <source>
        <strain evidence="1">IBCAS-2021</strain>
        <tissue evidence="1">Leaf</tissue>
    </source>
</reference>
<dbReference type="AlphaFoldDB" id="A0AAV7DU72"/>
<sequence>MENMDFLYLSGNPFVELDLGGIDVFKEFGSPRFFVEENLGSRASVFLSPFLLLSISILRFGEEELGASVRVYTRITDIRN</sequence>
<dbReference type="EMBL" id="JAINDJ010000008">
    <property type="protein sequence ID" value="KAG9439829.1"/>
    <property type="molecule type" value="Genomic_DNA"/>
</dbReference>